<feature type="compositionally biased region" description="Low complexity" evidence="1">
    <location>
        <begin position="140"/>
        <end position="149"/>
    </location>
</feature>
<sequence length="194" mass="19894">MTACTTTPRSSAPVVDLAQALDEATAAQQQGDVAKALSLLDAAARAHPGSKQPWLKTAQIHFDVMNYGAAIVAAQEVLQRDTSDVTARSILAVSGLRVSADALARLRQANAVSGSTRSEAESLARLIRDALGEPVLVPTPAAAMPGHAAAGERPHAGRAGGASERRGQRAVRSTPLPAAPAFGGGGRHPFEALQ</sequence>
<dbReference type="Gene3D" id="1.25.40.10">
    <property type="entry name" value="Tetratricopeptide repeat domain"/>
    <property type="match status" value="1"/>
</dbReference>
<dbReference type="Proteomes" id="UP000294772">
    <property type="component" value="Unassembled WGS sequence"/>
</dbReference>
<comment type="caution">
    <text evidence="2">The sequence shown here is derived from an EMBL/GenBank/DDBJ whole genome shotgun (WGS) entry which is preliminary data.</text>
</comment>
<reference evidence="2 3" key="1">
    <citation type="submission" date="2019-03" db="EMBL/GenBank/DDBJ databases">
        <title>Genomic Encyclopedia of Type Strains, Phase IV (KMG-IV): sequencing the most valuable type-strain genomes for metagenomic binning, comparative biology and taxonomic classification.</title>
        <authorList>
            <person name="Goeker M."/>
        </authorList>
    </citation>
    <scope>NUCLEOTIDE SEQUENCE [LARGE SCALE GENOMIC DNA]</scope>
    <source>
        <strain evidence="2 3">DSM 15264</strain>
    </source>
</reference>
<gene>
    <name evidence="2" type="ORF">EV676_10542</name>
</gene>
<accession>A0AA46HVG2</accession>
<name>A0AA46HVG2_9BURK</name>
<evidence type="ECO:0000256" key="1">
    <source>
        <dbReference type="SAM" id="MobiDB-lite"/>
    </source>
</evidence>
<evidence type="ECO:0000313" key="3">
    <source>
        <dbReference type="Proteomes" id="UP000294772"/>
    </source>
</evidence>
<dbReference type="EMBL" id="SLXF01000005">
    <property type="protein sequence ID" value="TCP07023.1"/>
    <property type="molecule type" value="Genomic_DNA"/>
</dbReference>
<dbReference type="AlphaFoldDB" id="A0AA46HVG2"/>
<organism evidence="2 3">
    <name type="scientific">Caldimonas thermodepolymerans</name>
    <dbReference type="NCBI Taxonomy" id="215580"/>
    <lineage>
        <taxon>Bacteria</taxon>
        <taxon>Pseudomonadati</taxon>
        <taxon>Pseudomonadota</taxon>
        <taxon>Betaproteobacteria</taxon>
        <taxon>Burkholderiales</taxon>
        <taxon>Sphaerotilaceae</taxon>
        <taxon>Caldimonas</taxon>
    </lineage>
</organism>
<evidence type="ECO:0000313" key="2">
    <source>
        <dbReference type="EMBL" id="TCP07023.1"/>
    </source>
</evidence>
<evidence type="ECO:0008006" key="4">
    <source>
        <dbReference type="Google" id="ProtNLM"/>
    </source>
</evidence>
<dbReference type="InterPro" id="IPR011990">
    <property type="entry name" value="TPR-like_helical_dom_sf"/>
</dbReference>
<protein>
    <recommendedName>
        <fullName evidence="4">Tetratricopeptide repeat protein</fullName>
    </recommendedName>
</protein>
<proteinExistence type="predicted"/>
<dbReference type="SUPFAM" id="SSF48452">
    <property type="entry name" value="TPR-like"/>
    <property type="match status" value="1"/>
</dbReference>
<feature type="region of interest" description="Disordered" evidence="1">
    <location>
        <begin position="139"/>
        <end position="194"/>
    </location>
</feature>